<protein>
    <recommendedName>
        <fullName evidence="3">PE domain-containing protein</fullName>
    </recommendedName>
</protein>
<dbReference type="RefSeq" id="WP_141370468.1">
    <property type="nucleotide sequence ID" value="NZ_BJLQ01000017.1"/>
</dbReference>
<proteinExistence type="predicted"/>
<dbReference type="OrthoDB" id="4828989at2"/>
<dbReference type="Proteomes" id="UP000320461">
    <property type="component" value="Unassembled WGS sequence"/>
</dbReference>
<keyword evidence="2" id="KW-1185">Reference proteome</keyword>
<name>A0A4Y3KJK3_9CELL</name>
<accession>A0A4Y3KJK3</accession>
<sequence>MNGFEVAYDALAHGARGHDALAAETRSAQRALAGARLPEGALGKLPQSQEIAATFAGQYTAVETGLDGLVRAFEQIGTGLGLTIETYRDGDTAVADAFRVGER</sequence>
<dbReference type="EMBL" id="BJLQ01000017">
    <property type="protein sequence ID" value="GEA84601.1"/>
    <property type="molecule type" value="Genomic_DNA"/>
</dbReference>
<comment type="caution">
    <text evidence="1">The sequence shown here is derived from an EMBL/GenBank/DDBJ whole genome shotgun (WGS) entry which is preliminary data.</text>
</comment>
<reference evidence="1 2" key="1">
    <citation type="submission" date="2019-06" db="EMBL/GenBank/DDBJ databases">
        <title>Whole genome shotgun sequence of Cellulomonas gelida NBRC 3748.</title>
        <authorList>
            <person name="Hosoyama A."/>
            <person name="Uohara A."/>
            <person name="Ohji S."/>
            <person name="Ichikawa N."/>
        </authorList>
    </citation>
    <scope>NUCLEOTIDE SEQUENCE [LARGE SCALE GENOMIC DNA]</scope>
    <source>
        <strain evidence="1 2">NBRC 3748</strain>
    </source>
</reference>
<evidence type="ECO:0000313" key="1">
    <source>
        <dbReference type="EMBL" id="GEA84601.1"/>
    </source>
</evidence>
<evidence type="ECO:0000313" key="2">
    <source>
        <dbReference type="Proteomes" id="UP000320461"/>
    </source>
</evidence>
<gene>
    <name evidence="1" type="ORF">CGE01nite_18520</name>
</gene>
<evidence type="ECO:0008006" key="3">
    <source>
        <dbReference type="Google" id="ProtNLM"/>
    </source>
</evidence>
<dbReference type="AlphaFoldDB" id="A0A4Y3KJK3"/>
<organism evidence="1 2">
    <name type="scientific">Cellulomonas gelida</name>
    <dbReference type="NCBI Taxonomy" id="1712"/>
    <lineage>
        <taxon>Bacteria</taxon>
        <taxon>Bacillati</taxon>
        <taxon>Actinomycetota</taxon>
        <taxon>Actinomycetes</taxon>
        <taxon>Micrococcales</taxon>
        <taxon>Cellulomonadaceae</taxon>
        <taxon>Cellulomonas</taxon>
    </lineage>
</organism>